<evidence type="ECO:0000313" key="1">
    <source>
        <dbReference type="EMBL" id="KAB0638312.1"/>
    </source>
</evidence>
<name>A0A6L3MYB7_9BURK</name>
<organism evidence="1 2">
    <name type="scientific">Burkholderia stagnalis</name>
    <dbReference type="NCBI Taxonomy" id="1503054"/>
    <lineage>
        <taxon>Bacteria</taxon>
        <taxon>Pseudomonadati</taxon>
        <taxon>Pseudomonadota</taxon>
        <taxon>Betaproteobacteria</taxon>
        <taxon>Burkholderiales</taxon>
        <taxon>Burkholderiaceae</taxon>
        <taxon>Burkholderia</taxon>
        <taxon>Burkholderia cepacia complex</taxon>
    </lineage>
</organism>
<reference evidence="1 2" key="1">
    <citation type="submission" date="2019-09" db="EMBL/GenBank/DDBJ databases">
        <title>Draft genome sequences of 48 bacterial type strains from the CCUG.</title>
        <authorList>
            <person name="Tunovic T."/>
            <person name="Pineiro-Iglesias B."/>
            <person name="Unosson C."/>
            <person name="Inganas E."/>
            <person name="Ohlen M."/>
            <person name="Cardew S."/>
            <person name="Jensie-Markopoulos S."/>
            <person name="Salva-Serra F."/>
            <person name="Jaen-Luchoro D."/>
            <person name="Karlsson R."/>
            <person name="Svensson-Stadler L."/>
            <person name="Chun J."/>
            <person name="Moore E."/>
        </authorList>
    </citation>
    <scope>NUCLEOTIDE SEQUENCE [LARGE SCALE GENOMIC DNA]</scope>
    <source>
        <strain evidence="1 2">CCUG 65686</strain>
    </source>
</reference>
<gene>
    <name evidence="1" type="ORF">F7R25_12815</name>
</gene>
<dbReference type="EMBL" id="VZOK01000015">
    <property type="protein sequence ID" value="KAB0638312.1"/>
    <property type="molecule type" value="Genomic_DNA"/>
</dbReference>
<accession>A0A6L3MYB7</accession>
<sequence length="69" mass="7557">MLQRIDAMSEDALADFRARHVGFVSLPHQHFDAFDGIAKSYFRADPQTGALTVFVVPRDGGAEHGDRAA</sequence>
<dbReference type="AlphaFoldDB" id="A0A6L3MYB7"/>
<proteinExistence type="predicted"/>
<comment type="caution">
    <text evidence="1">The sequence shown here is derived from an EMBL/GenBank/DDBJ whole genome shotgun (WGS) entry which is preliminary data.</text>
</comment>
<evidence type="ECO:0000313" key="2">
    <source>
        <dbReference type="Proteomes" id="UP000473470"/>
    </source>
</evidence>
<dbReference type="Proteomes" id="UP000473470">
    <property type="component" value="Unassembled WGS sequence"/>
</dbReference>
<protein>
    <submittedName>
        <fullName evidence="1">Uncharacterized protein</fullName>
    </submittedName>
</protein>